<dbReference type="Proteomes" id="UP000224634">
    <property type="component" value="Unassembled WGS sequence"/>
</dbReference>
<dbReference type="EMBL" id="PDNA01000078">
    <property type="protein sequence ID" value="PGH15979.1"/>
    <property type="molecule type" value="Genomic_DNA"/>
</dbReference>
<gene>
    <name evidence="2" type="ORF">AJ80_05355</name>
</gene>
<protein>
    <submittedName>
        <fullName evidence="2">Uncharacterized protein</fullName>
    </submittedName>
</protein>
<keyword evidence="3" id="KW-1185">Reference proteome</keyword>
<feature type="compositionally biased region" description="Low complexity" evidence="1">
    <location>
        <begin position="154"/>
        <end position="173"/>
    </location>
</feature>
<name>A0A2B7Y4A1_POLH7</name>
<reference evidence="2 3" key="1">
    <citation type="submission" date="2017-10" db="EMBL/GenBank/DDBJ databases">
        <title>Comparative genomics in systemic dimorphic fungi from Ajellomycetaceae.</title>
        <authorList>
            <person name="Munoz J.F."/>
            <person name="Mcewen J.G."/>
            <person name="Clay O.K."/>
            <person name="Cuomo C.A."/>
        </authorList>
    </citation>
    <scope>NUCLEOTIDE SEQUENCE [LARGE SCALE GENOMIC DNA]</scope>
    <source>
        <strain evidence="2 3">UAMH7299</strain>
    </source>
</reference>
<organism evidence="2 3">
    <name type="scientific">Polytolypa hystricis (strain UAMH7299)</name>
    <dbReference type="NCBI Taxonomy" id="1447883"/>
    <lineage>
        <taxon>Eukaryota</taxon>
        <taxon>Fungi</taxon>
        <taxon>Dikarya</taxon>
        <taxon>Ascomycota</taxon>
        <taxon>Pezizomycotina</taxon>
        <taxon>Eurotiomycetes</taxon>
        <taxon>Eurotiomycetidae</taxon>
        <taxon>Onygenales</taxon>
        <taxon>Onygenales incertae sedis</taxon>
        <taxon>Polytolypa</taxon>
    </lineage>
</organism>
<comment type="caution">
    <text evidence="2">The sequence shown here is derived from an EMBL/GenBank/DDBJ whole genome shotgun (WGS) entry which is preliminary data.</text>
</comment>
<feature type="region of interest" description="Disordered" evidence="1">
    <location>
        <begin position="153"/>
        <end position="185"/>
    </location>
</feature>
<dbReference type="AlphaFoldDB" id="A0A2B7Y4A1"/>
<dbReference type="STRING" id="1447883.A0A2B7Y4A1"/>
<evidence type="ECO:0000256" key="1">
    <source>
        <dbReference type="SAM" id="MobiDB-lite"/>
    </source>
</evidence>
<evidence type="ECO:0000313" key="2">
    <source>
        <dbReference type="EMBL" id="PGH15979.1"/>
    </source>
</evidence>
<evidence type="ECO:0000313" key="3">
    <source>
        <dbReference type="Proteomes" id="UP000224634"/>
    </source>
</evidence>
<accession>A0A2B7Y4A1</accession>
<proteinExistence type="predicted"/>
<sequence>MEPTGIPGSSHAATSALLNTNTGDETSNMDVFTHAAGYVITFVGSDNDGAGTEVLFQTTAQGAESIVLKLGKHMIDCGSRWGILFGGNEFMVFYLDELRDGQDIYYHLVVSDRHSTFPQTAPQGTPSLLQVLIALLLGTVSVINYNAPKSSIGTRYPAPSPTTSRSSTSSTASNVSNEGPIKDGN</sequence>